<evidence type="ECO:0000259" key="1">
    <source>
        <dbReference type="Pfam" id="PF07059"/>
    </source>
</evidence>
<dbReference type="InterPro" id="IPR009769">
    <property type="entry name" value="EDR2_C"/>
</dbReference>
<dbReference type="Pfam" id="PF07059">
    <property type="entry name" value="EDR2_C"/>
    <property type="match status" value="1"/>
</dbReference>
<evidence type="ECO:0000313" key="2">
    <source>
        <dbReference type="EMBL" id="CRZ01371.1"/>
    </source>
</evidence>
<reference evidence="2" key="1">
    <citation type="submission" date="2015-04" db="EMBL/GenBank/DDBJ databases">
        <title>The genome sequence of the plant pathogenic Rhizarian Plasmodiophora brassicae reveals insights in its biotrophic life cycle and the origin of chitin synthesis.</title>
        <authorList>
            <person name="Schwelm A."/>
            <person name="Fogelqvist J."/>
            <person name="Knaust A."/>
            <person name="Julke S."/>
            <person name="Lilja T."/>
            <person name="Dhandapani V."/>
            <person name="Bonilla-Rosso G."/>
            <person name="Karlsson M."/>
            <person name="Shevchenko A."/>
            <person name="Choi S.R."/>
            <person name="Kim H.G."/>
            <person name="Park J.Y."/>
            <person name="Lim Y.P."/>
            <person name="Ludwig-Muller J."/>
            <person name="Dixelius C."/>
        </authorList>
    </citation>
    <scope>NUCLEOTIDE SEQUENCE</scope>
    <source>
        <tissue evidence="2">Potato root galls</tissue>
    </source>
</reference>
<name>A0A0H5QJ99_9EUKA</name>
<sequence>MQQQQPVAKHAMGSSLAKVSLDEVEAGATHAFACTVGSTFDVRQGPSYEKTGKKAKSEENMCEVVGVDVFKSNRKLTHIMEHVIPPEDLTKPLTSTTDFVYVPQLFVVNFMLPSYNPSNPLWGASVSDGRSYSIVIYIKILPEAVEAIKNDSYPAATLLKNFFQMDTKSNEDYLLRGRLKAIPVLLNPDSVNLGMALKSMVRSYDAKPFLTGPKYHSFIKTDLYLECDVDIHDYVYPARKTLFSLLPEVPSMLIDFGLLIEGQGDEMPERMLASIRLSRIDPAKAIDIELPPITK</sequence>
<dbReference type="PANTHER" id="PTHR31558">
    <property type="entry name" value="CW14 PROTEIN"/>
    <property type="match status" value="1"/>
</dbReference>
<dbReference type="EMBL" id="HACM01000929">
    <property type="protein sequence ID" value="CRZ01371.1"/>
    <property type="molecule type" value="Transcribed_RNA"/>
</dbReference>
<protein>
    <recommendedName>
        <fullName evidence="1">Protein ENHANCED DISEASE RESISTANCE 2 C-terminal domain-containing protein</fullName>
    </recommendedName>
</protein>
<accession>A0A0H5QJ99</accession>
<organism evidence="2">
    <name type="scientific">Spongospora subterranea</name>
    <dbReference type="NCBI Taxonomy" id="70186"/>
    <lineage>
        <taxon>Eukaryota</taxon>
        <taxon>Sar</taxon>
        <taxon>Rhizaria</taxon>
        <taxon>Endomyxa</taxon>
        <taxon>Phytomyxea</taxon>
        <taxon>Plasmodiophorida</taxon>
        <taxon>Plasmodiophoridae</taxon>
        <taxon>Spongospora</taxon>
    </lineage>
</organism>
<dbReference type="PANTHER" id="PTHR31558:SF3">
    <property type="entry name" value="CW14 PROTEIN"/>
    <property type="match status" value="1"/>
</dbReference>
<dbReference type="AlphaFoldDB" id="A0A0H5QJ99"/>
<feature type="domain" description="Protein ENHANCED DISEASE RESISTANCE 2 C-terminal" evidence="1">
    <location>
        <begin position="35"/>
        <end position="281"/>
    </location>
</feature>
<proteinExistence type="predicted"/>